<keyword evidence="4" id="KW-0560">Oxidoreductase</keyword>
<dbReference type="InterPro" id="IPR036291">
    <property type="entry name" value="NAD(P)-bd_dom_sf"/>
</dbReference>
<evidence type="ECO:0000259" key="5">
    <source>
        <dbReference type="SMART" id="SM00829"/>
    </source>
</evidence>
<dbReference type="InterPro" id="IPR011032">
    <property type="entry name" value="GroES-like_sf"/>
</dbReference>
<gene>
    <name evidence="6" type="ORF">DFH08DRAFT_716243</name>
</gene>
<feature type="non-terminal residue" evidence="6">
    <location>
        <position position="338"/>
    </location>
</feature>
<dbReference type="SMART" id="SM00829">
    <property type="entry name" value="PKS_ER"/>
    <property type="match status" value="1"/>
</dbReference>
<dbReference type="PANTHER" id="PTHR42940">
    <property type="entry name" value="ALCOHOL DEHYDROGENASE 1-RELATED"/>
    <property type="match status" value="1"/>
</dbReference>
<evidence type="ECO:0000313" key="7">
    <source>
        <dbReference type="Proteomes" id="UP001218218"/>
    </source>
</evidence>
<dbReference type="GO" id="GO:0046872">
    <property type="term" value="F:metal ion binding"/>
    <property type="evidence" value="ECO:0007669"/>
    <property type="project" value="UniProtKB-KW"/>
</dbReference>
<name>A0AAD6ZBB9_9AGAR</name>
<accession>A0AAD6ZBB9</accession>
<sequence length="338" mass="36291">LHTIPSTMTAAVYKPGYIDLVLEKYYPIRKIEDNEILLKVSACEGARDLRETSSVRYSLLVTFCGLSWSSHRLGSKVDTKIQIGKLYSVFLTVSIQGGVPDTTIGQGMDGGYAQYVIVKPGNLLDVPENVSPEAAAVASDAGTTAYSAVKHTAGVRRSIRTENRVLIFGAGGLGHLAVQFAKYLGATVYVCDFKPAVRELALELGTDGAFDLIEMTNKTAAGFTVDCTIDFVANSQTFNLAMAALKGKEIKFPLQPKLVMVSVSADTLSFSTSSTIYTGVQILTNVYGPEGALGEVLGLISKGIIRPHIETVPLGQVQKALDDLRAYRTTGRKVMVPN</sequence>
<comment type="caution">
    <text evidence="6">The sequence shown here is derived from an EMBL/GenBank/DDBJ whole genome shotgun (WGS) entry which is preliminary data.</text>
</comment>
<dbReference type="InterPro" id="IPR013149">
    <property type="entry name" value="ADH-like_C"/>
</dbReference>
<dbReference type="AlphaFoldDB" id="A0AAD6ZBB9"/>
<evidence type="ECO:0000256" key="1">
    <source>
        <dbReference type="ARBA" id="ARBA00001947"/>
    </source>
</evidence>
<comment type="cofactor">
    <cofactor evidence="1">
        <name>Zn(2+)</name>
        <dbReference type="ChEBI" id="CHEBI:29105"/>
    </cofactor>
</comment>
<dbReference type="Gene3D" id="3.90.180.10">
    <property type="entry name" value="Medium-chain alcohol dehydrogenases, catalytic domain"/>
    <property type="match status" value="1"/>
</dbReference>
<dbReference type="PANTHER" id="PTHR42940:SF8">
    <property type="entry name" value="VACUOLAR PROTEIN SORTING-ASSOCIATED PROTEIN 11"/>
    <property type="match status" value="1"/>
</dbReference>
<evidence type="ECO:0000256" key="2">
    <source>
        <dbReference type="ARBA" id="ARBA00022723"/>
    </source>
</evidence>
<dbReference type="Pfam" id="PF00107">
    <property type="entry name" value="ADH_zinc_N"/>
    <property type="match status" value="1"/>
</dbReference>
<keyword evidence="3" id="KW-0862">Zinc</keyword>
<reference evidence="6" key="1">
    <citation type="submission" date="2023-03" db="EMBL/GenBank/DDBJ databases">
        <title>Massive genome expansion in bonnet fungi (Mycena s.s.) driven by repeated elements and novel gene families across ecological guilds.</title>
        <authorList>
            <consortium name="Lawrence Berkeley National Laboratory"/>
            <person name="Harder C.B."/>
            <person name="Miyauchi S."/>
            <person name="Viragh M."/>
            <person name="Kuo A."/>
            <person name="Thoen E."/>
            <person name="Andreopoulos B."/>
            <person name="Lu D."/>
            <person name="Skrede I."/>
            <person name="Drula E."/>
            <person name="Henrissat B."/>
            <person name="Morin E."/>
            <person name="Kohler A."/>
            <person name="Barry K."/>
            <person name="LaButti K."/>
            <person name="Morin E."/>
            <person name="Salamov A."/>
            <person name="Lipzen A."/>
            <person name="Mereny Z."/>
            <person name="Hegedus B."/>
            <person name="Baldrian P."/>
            <person name="Stursova M."/>
            <person name="Weitz H."/>
            <person name="Taylor A."/>
            <person name="Grigoriev I.V."/>
            <person name="Nagy L.G."/>
            <person name="Martin F."/>
            <person name="Kauserud H."/>
        </authorList>
    </citation>
    <scope>NUCLEOTIDE SEQUENCE</scope>
    <source>
        <strain evidence="6">CBHHK002</strain>
    </source>
</reference>
<evidence type="ECO:0000256" key="4">
    <source>
        <dbReference type="ARBA" id="ARBA00023002"/>
    </source>
</evidence>
<keyword evidence="7" id="KW-1185">Reference proteome</keyword>
<dbReference type="Proteomes" id="UP001218218">
    <property type="component" value="Unassembled WGS sequence"/>
</dbReference>
<dbReference type="SUPFAM" id="SSF51735">
    <property type="entry name" value="NAD(P)-binding Rossmann-fold domains"/>
    <property type="match status" value="1"/>
</dbReference>
<dbReference type="InterPro" id="IPR020843">
    <property type="entry name" value="ER"/>
</dbReference>
<feature type="domain" description="Enoyl reductase (ER)" evidence="5">
    <location>
        <begin position="65"/>
        <end position="335"/>
    </location>
</feature>
<dbReference type="GO" id="GO:0005737">
    <property type="term" value="C:cytoplasm"/>
    <property type="evidence" value="ECO:0007669"/>
    <property type="project" value="TreeGrafter"/>
</dbReference>
<protein>
    <submittedName>
        <fullName evidence="6">GroES-like protein</fullName>
    </submittedName>
</protein>
<dbReference type="EMBL" id="JARIHO010000065">
    <property type="protein sequence ID" value="KAJ7314711.1"/>
    <property type="molecule type" value="Genomic_DNA"/>
</dbReference>
<organism evidence="6 7">
    <name type="scientific">Mycena albidolilacea</name>
    <dbReference type="NCBI Taxonomy" id="1033008"/>
    <lineage>
        <taxon>Eukaryota</taxon>
        <taxon>Fungi</taxon>
        <taxon>Dikarya</taxon>
        <taxon>Basidiomycota</taxon>
        <taxon>Agaricomycotina</taxon>
        <taxon>Agaricomycetes</taxon>
        <taxon>Agaricomycetidae</taxon>
        <taxon>Agaricales</taxon>
        <taxon>Marasmiineae</taxon>
        <taxon>Mycenaceae</taxon>
        <taxon>Mycena</taxon>
    </lineage>
</organism>
<keyword evidence="2" id="KW-0479">Metal-binding</keyword>
<dbReference type="Gene3D" id="3.40.50.720">
    <property type="entry name" value="NAD(P)-binding Rossmann-like Domain"/>
    <property type="match status" value="1"/>
</dbReference>
<dbReference type="GO" id="GO:0004022">
    <property type="term" value="F:alcohol dehydrogenase (NAD+) activity"/>
    <property type="evidence" value="ECO:0007669"/>
    <property type="project" value="TreeGrafter"/>
</dbReference>
<evidence type="ECO:0000256" key="3">
    <source>
        <dbReference type="ARBA" id="ARBA00022833"/>
    </source>
</evidence>
<evidence type="ECO:0000313" key="6">
    <source>
        <dbReference type="EMBL" id="KAJ7314711.1"/>
    </source>
</evidence>
<proteinExistence type="predicted"/>
<dbReference type="SUPFAM" id="SSF50129">
    <property type="entry name" value="GroES-like"/>
    <property type="match status" value="1"/>
</dbReference>